<dbReference type="InterPro" id="IPR007863">
    <property type="entry name" value="Peptidase_M16_C"/>
</dbReference>
<comment type="similarity">
    <text evidence="1 12">Belongs to the peptidase M16 family.</text>
</comment>
<dbReference type="GO" id="GO:0051603">
    <property type="term" value="P:proteolysis involved in protein catabolic process"/>
    <property type="evidence" value="ECO:0007669"/>
    <property type="project" value="TreeGrafter"/>
</dbReference>
<dbReference type="InterPro" id="IPR011765">
    <property type="entry name" value="Pept_M16_N"/>
</dbReference>
<dbReference type="Pfam" id="PF16187">
    <property type="entry name" value="Peptidase_M16_M"/>
    <property type="match status" value="1"/>
</dbReference>
<dbReference type="PANTHER" id="PTHR43690:SF18">
    <property type="entry name" value="INSULIN-DEGRADING ENZYME-RELATED"/>
    <property type="match status" value="1"/>
</dbReference>
<organism evidence="16">
    <name type="scientific">Lygus hesperus</name>
    <name type="common">Western plant bug</name>
    <dbReference type="NCBI Taxonomy" id="30085"/>
    <lineage>
        <taxon>Eukaryota</taxon>
        <taxon>Metazoa</taxon>
        <taxon>Ecdysozoa</taxon>
        <taxon>Arthropoda</taxon>
        <taxon>Hexapoda</taxon>
        <taxon>Insecta</taxon>
        <taxon>Pterygota</taxon>
        <taxon>Neoptera</taxon>
        <taxon>Paraneoptera</taxon>
        <taxon>Hemiptera</taxon>
        <taxon>Heteroptera</taxon>
        <taxon>Panheteroptera</taxon>
        <taxon>Cimicomorpha</taxon>
        <taxon>Miridae</taxon>
        <taxon>Mirini</taxon>
        <taxon>Lygus</taxon>
    </lineage>
</organism>
<dbReference type="Pfam" id="PF05193">
    <property type="entry name" value="Peptidase_M16_C"/>
    <property type="match status" value="1"/>
</dbReference>
<dbReference type="InterPro" id="IPR001431">
    <property type="entry name" value="Pept_M16_Zn_BS"/>
</dbReference>
<feature type="domain" description="Peptidase M16 N-terminal" evidence="13">
    <location>
        <begin position="70"/>
        <end position="205"/>
    </location>
</feature>
<keyword evidence="3" id="KW-0479">Metal-binding</keyword>
<evidence type="ECO:0000259" key="13">
    <source>
        <dbReference type="Pfam" id="PF00675"/>
    </source>
</evidence>
<dbReference type="SUPFAM" id="SSF63411">
    <property type="entry name" value="LuxS/MPP-like metallohydrolase"/>
    <property type="match status" value="3"/>
</dbReference>
<evidence type="ECO:0000256" key="12">
    <source>
        <dbReference type="RuleBase" id="RU004447"/>
    </source>
</evidence>
<evidence type="ECO:0000256" key="10">
    <source>
        <dbReference type="ARBA" id="ARBA00074992"/>
    </source>
</evidence>
<dbReference type="AlphaFoldDB" id="A0A0A9VXJ0"/>
<evidence type="ECO:0000256" key="5">
    <source>
        <dbReference type="ARBA" id="ARBA00022833"/>
    </source>
</evidence>
<keyword evidence="2" id="KW-0645">Protease</keyword>
<name>A0A0A9VXJ0_LYGHE</name>
<dbReference type="GO" id="GO:0004222">
    <property type="term" value="F:metalloendopeptidase activity"/>
    <property type="evidence" value="ECO:0007669"/>
    <property type="project" value="UniProtKB-EC"/>
</dbReference>
<keyword evidence="4" id="KW-0378">Hydrolase</keyword>
<dbReference type="GO" id="GO:0043171">
    <property type="term" value="P:peptide catabolic process"/>
    <property type="evidence" value="ECO:0007669"/>
    <property type="project" value="TreeGrafter"/>
</dbReference>
<evidence type="ECO:0000259" key="14">
    <source>
        <dbReference type="Pfam" id="PF05193"/>
    </source>
</evidence>
<evidence type="ECO:0000256" key="8">
    <source>
        <dbReference type="ARBA" id="ARBA00066874"/>
    </source>
</evidence>
<evidence type="ECO:0000313" key="17">
    <source>
        <dbReference type="EMBL" id="JAF98913.1"/>
    </source>
</evidence>
<dbReference type="InterPro" id="IPR032632">
    <property type="entry name" value="Peptidase_M16_M"/>
</dbReference>
<protein>
    <recommendedName>
        <fullName evidence="9">Insulin-degrading enzyme</fullName>
        <ecNumber evidence="8">3.4.24.56</ecNumber>
    </recommendedName>
    <alternativeName>
        <fullName evidence="11">Insulin protease</fullName>
    </alternativeName>
    <alternativeName>
        <fullName evidence="10">Insulysin</fullName>
    </alternativeName>
</protein>
<comment type="catalytic activity">
    <reaction evidence="7">
        <text>Degradation of insulin, glucagon and other polypeptides. No action on proteins.</text>
        <dbReference type="EC" id="3.4.24.56"/>
    </reaction>
</comment>
<keyword evidence="5" id="KW-0862">Zinc</keyword>
<dbReference type="InterPro" id="IPR050626">
    <property type="entry name" value="Peptidase_M16"/>
</dbReference>
<dbReference type="EMBL" id="GBHO01044690">
    <property type="protein sequence ID" value="JAF98913.1"/>
    <property type="molecule type" value="Transcribed_RNA"/>
</dbReference>
<dbReference type="EC" id="3.4.24.56" evidence="8"/>
<evidence type="ECO:0000256" key="2">
    <source>
        <dbReference type="ARBA" id="ARBA00022670"/>
    </source>
</evidence>
<feature type="domain" description="Peptidase M16 middle/third" evidence="15">
    <location>
        <begin position="418"/>
        <end position="698"/>
    </location>
</feature>
<reference evidence="16" key="1">
    <citation type="journal article" date="2014" name="PLoS ONE">
        <title>Transcriptome-Based Identification of ABC Transporters in the Western Tarnished Plant Bug Lygus hesperus.</title>
        <authorList>
            <person name="Hull J.J."/>
            <person name="Chaney K."/>
            <person name="Geib S.M."/>
            <person name="Fabrick J.A."/>
            <person name="Brent C.S."/>
            <person name="Walsh D."/>
            <person name="Lavine L.C."/>
        </authorList>
    </citation>
    <scope>NUCLEOTIDE SEQUENCE</scope>
</reference>
<dbReference type="PROSITE" id="PS00143">
    <property type="entry name" value="INSULINASE"/>
    <property type="match status" value="1"/>
</dbReference>
<evidence type="ECO:0000256" key="11">
    <source>
        <dbReference type="ARBA" id="ARBA00080349"/>
    </source>
</evidence>
<reference evidence="16" key="2">
    <citation type="submission" date="2014-07" db="EMBL/GenBank/DDBJ databases">
        <authorList>
            <person name="Hull J."/>
        </authorList>
    </citation>
    <scope>NUCLEOTIDE SEQUENCE</scope>
</reference>
<feature type="domain" description="Peptidase M16 C-terminal" evidence="14">
    <location>
        <begin position="234"/>
        <end position="412"/>
    </location>
</feature>
<evidence type="ECO:0000313" key="16">
    <source>
        <dbReference type="EMBL" id="JAF98912.1"/>
    </source>
</evidence>
<evidence type="ECO:0000256" key="3">
    <source>
        <dbReference type="ARBA" id="ARBA00022723"/>
    </source>
</evidence>
<sequence length="750" mass="86414">MFGLRCAVKHTTSFLPGCTDSLMLRSQRFLSKMNENLLSVGRDMKVHDNIIKSAEDKRFYRGLELKNGMKVVLVSDPTTDKSAAAMCVNVGYMSDPSELPGLAHFCEHMLFLGTEKFPNENDYTKFLSEHGGGSNASTTTERTTYYFDVTPEYFPGALDRFAQFFIKPLFNEDSTDREVKAVDSEHEKNLQSDAWRFDQLEKSSAKSGHPFRKFGTGNRMTLDILPKQKGINVRDELLKFHSKWYSANVMTLAVIGKESLNELQTLVENLFSDVVNKNVQVPVYTDHPYQKDEVTVKDYVVPIKDLRQLAINFPIPNYHDYYTAGPVNYLSHLIGHEGSGSLLSELRTKGWCNNLSGGTRGDVKGFDVFCISVDLTEEGIEHIDDIVYLVFQYINMLRKEGPQRWVFDEHAELLNMHFRFKDKSSPTSTVNSISHKLLDYPFEDVLFGSYKLTDWRPDLITELLGYLRPDNVRVSVVGKKFQTLADKKEEWYGTEYKLEKIEPSVIERWSDGCVNSMLHLPDKNEFIPSDFDLAPRDESHKFPIIIQENDFCRAWYKQDDEYFLPKANIRFEFLSPLAYQDPLNCNLTYMFVILFKDALLEYAYAAQLAGLRWELTNTKYGMVLGIGGYNHKQKVFLEKIMDKMVKFEVDPKRFAILKESYIRTLKNFDSEQPYQHVNYYVSVLLSEHSWTKTELLEATEQLTVDVLEEFIKKLLSKMHVESFVHGNVNKAGSLELVSTVMDRLRDSVGL</sequence>
<dbReference type="EMBL" id="GBHO01044691">
    <property type="protein sequence ID" value="JAF98912.1"/>
    <property type="molecule type" value="Transcribed_RNA"/>
</dbReference>
<dbReference type="Pfam" id="PF00675">
    <property type="entry name" value="Peptidase_M16"/>
    <property type="match status" value="1"/>
</dbReference>
<evidence type="ECO:0000256" key="7">
    <source>
        <dbReference type="ARBA" id="ARBA00052248"/>
    </source>
</evidence>
<dbReference type="GO" id="GO:0005739">
    <property type="term" value="C:mitochondrion"/>
    <property type="evidence" value="ECO:0007669"/>
    <property type="project" value="TreeGrafter"/>
</dbReference>
<evidence type="ECO:0000256" key="1">
    <source>
        <dbReference type="ARBA" id="ARBA00007261"/>
    </source>
</evidence>
<evidence type="ECO:0000256" key="6">
    <source>
        <dbReference type="ARBA" id="ARBA00023049"/>
    </source>
</evidence>
<accession>A0A0A9VXJ0</accession>
<dbReference type="InterPro" id="IPR011249">
    <property type="entry name" value="Metalloenz_LuxS/M16"/>
</dbReference>
<dbReference type="PANTHER" id="PTHR43690">
    <property type="entry name" value="NARDILYSIN"/>
    <property type="match status" value="1"/>
</dbReference>
<gene>
    <name evidence="16" type="primary">IDE_5</name>
    <name evidence="17" type="synonym">IDE_3</name>
    <name evidence="16" type="ORF">CM83_51200</name>
    <name evidence="17" type="ORF">CM83_51205</name>
</gene>
<dbReference type="Gene3D" id="3.30.830.10">
    <property type="entry name" value="Metalloenzyme, LuxS/M16 peptidase-like"/>
    <property type="match status" value="3"/>
</dbReference>
<dbReference type="FunFam" id="3.30.830.10:FF:000004">
    <property type="entry name" value="Putative insulin-degrading enzyme"/>
    <property type="match status" value="1"/>
</dbReference>
<evidence type="ECO:0000256" key="9">
    <source>
        <dbReference type="ARBA" id="ARBA00070422"/>
    </source>
</evidence>
<evidence type="ECO:0000256" key="4">
    <source>
        <dbReference type="ARBA" id="ARBA00022801"/>
    </source>
</evidence>
<evidence type="ECO:0000259" key="15">
    <source>
        <dbReference type="Pfam" id="PF16187"/>
    </source>
</evidence>
<dbReference type="FunFam" id="3.30.830.10:FF:000003">
    <property type="entry name" value="Insulin-degrading enzyme"/>
    <property type="match status" value="1"/>
</dbReference>
<dbReference type="MEROPS" id="M16.A09"/>
<dbReference type="FunFam" id="3.30.830.10:FF:000005">
    <property type="entry name" value="nardilysin isoform X1"/>
    <property type="match status" value="1"/>
</dbReference>
<dbReference type="GO" id="GO:0005829">
    <property type="term" value="C:cytosol"/>
    <property type="evidence" value="ECO:0007669"/>
    <property type="project" value="TreeGrafter"/>
</dbReference>
<proteinExistence type="inferred from homology"/>
<keyword evidence="6" id="KW-0482">Metalloprotease</keyword>
<dbReference type="GO" id="GO:0046872">
    <property type="term" value="F:metal ion binding"/>
    <property type="evidence" value="ECO:0007669"/>
    <property type="project" value="UniProtKB-KW"/>
</dbReference>